<dbReference type="EMBL" id="DUZY01000003">
    <property type="protein sequence ID" value="DAD33169.1"/>
    <property type="molecule type" value="Genomic_DNA"/>
</dbReference>
<dbReference type="AlphaFoldDB" id="A0A822YPA9"/>
<evidence type="ECO:0000313" key="2">
    <source>
        <dbReference type="Proteomes" id="UP000607653"/>
    </source>
</evidence>
<sequence>MILTDIDIFVFVFDNVIPPHLRNDQISFQKVETEPQWINDQSSSYDRSEQQGVVIPDTNHIPVQVQYNIWSIEYLNPGE</sequence>
<dbReference type="Proteomes" id="UP000607653">
    <property type="component" value="Unassembled WGS sequence"/>
</dbReference>
<evidence type="ECO:0000313" key="1">
    <source>
        <dbReference type="EMBL" id="DAD33169.1"/>
    </source>
</evidence>
<comment type="caution">
    <text evidence="1">The sequence shown here is derived from an EMBL/GenBank/DDBJ whole genome shotgun (WGS) entry which is preliminary data.</text>
</comment>
<proteinExistence type="predicted"/>
<accession>A0A822YPA9</accession>
<reference evidence="1 2" key="1">
    <citation type="journal article" date="2020" name="Mol. Biol. Evol.">
        <title>Distinct Expression and Methylation Patterns for Genes with Different Fates following a Single Whole-Genome Duplication in Flowering Plants.</title>
        <authorList>
            <person name="Shi T."/>
            <person name="Rahmani R.S."/>
            <person name="Gugger P.F."/>
            <person name="Wang M."/>
            <person name="Li H."/>
            <person name="Zhang Y."/>
            <person name="Li Z."/>
            <person name="Wang Q."/>
            <person name="Van de Peer Y."/>
            <person name="Marchal K."/>
            <person name="Chen J."/>
        </authorList>
    </citation>
    <scope>NUCLEOTIDE SEQUENCE [LARGE SCALE GENOMIC DNA]</scope>
    <source>
        <tissue evidence="1">Leaf</tissue>
    </source>
</reference>
<name>A0A822YPA9_NELNU</name>
<organism evidence="1 2">
    <name type="scientific">Nelumbo nucifera</name>
    <name type="common">Sacred lotus</name>
    <dbReference type="NCBI Taxonomy" id="4432"/>
    <lineage>
        <taxon>Eukaryota</taxon>
        <taxon>Viridiplantae</taxon>
        <taxon>Streptophyta</taxon>
        <taxon>Embryophyta</taxon>
        <taxon>Tracheophyta</taxon>
        <taxon>Spermatophyta</taxon>
        <taxon>Magnoliopsida</taxon>
        <taxon>Proteales</taxon>
        <taxon>Nelumbonaceae</taxon>
        <taxon>Nelumbo</taxon>
    </lineage>
</organism>
<keyword evidence="2" id="KW-1185">Reference proteome</keyword>
<protein>
    <submittedName>
        <fullName evidence="1">Uncharacterized protein</fullName>
    </submittedName>
</protein>
<gene>
    <name evidence="1" type="ORF">HUJ06_012020</name>
</gene>